<dbReference type="GO" id="GO:0016020">
    <property type="term" value="C:membrane"/>
    <property type="evidence" value="ECO:0007669"/>
    <property type="project" value="TreeGrafter"/>
</dbReference>
<dbReference type="InterPro" id="IPR002110">
    <property type="entry name" value="Ankyrin_rpt"/>
</dbReference>
<evidence type="ECO:0000256" key="1">
    <source>
        <dbReference type="SAM" id="Phobius"/>
    </source>
</evidence>
<protein>
    <recommendedName>
        <fullName evidence="2">PGG domain-containing protein</fullName>
    </recommendedName>
</protein>
<dbReference type="InterPro" id="IPR036770">
    <property type="entry name" value="Ankyrin_rpt-contain_sf"/>
</dbReference>
<dbReference type="InterPro" id="IPR026961">
    <property type="entry name" value="PGG_dom"/>
</dbReference>
<accession>A0A5N6LTU4</accession>
<keyword evidence="1" id="KW-1133">Transmembrane helix</keyword>
<keyword evidence="1" id="KW-0472">Membrane</keyword>
<gene>
    <name evidence="3" type="ORF">E3N88_38354</name>
</gene>
<dbReference type="SUPFAM" id="SSF48403">
    <property type="entry name" value="Ankyrin repeat"/>
    <property type="match status" value="1"/>
</dbReference>
<dbReference type="Gene3D" id="1.25.40.20">
    <property type="entry name" value="Ankyrin repeat-containing domain"/>
    <property type="match status" value="2"/>
</dbReference>
<dbReference type="PANTHER" id="PTHR24177:SF443">
    <property type="entry name" value="PGG DOMAIN-CONTAINING PROTEIN"/>
    <property type="match status" value="1"/>
</dbReference>
<feature type="transmembrane region" description="Helical" evidence="1">
    <location>
        <begin position="413"/>
        <end position="431"/>
    </location>
</feature>
<reference evidence="3 4" key="1">
    <citation type="submission" date="2019-05" db="EMBL/GenBank/DDBJ databases">
        <title>Mikania micrantha, genome provides insights into the molecular mechanism of rapid growth.</title>
        <authorList>
            <person name="Liu B."/>
        </authorList>
    </citation>
    <scope>NUCLEOTIDE SEQUENCE [LARGE SCALE GENOMIC DNA]</scope>
    <source>
        <strain evidence="3">NLD-2019</strain>
        <tissue evidence="3">Leaf</tissue>
    </source>
</reference>
<dbReference type="EMBL" id="SZYD01000018">
    <property type="protein sequence ID" value="KAD2804977.1"/>
    <property type="molecule type" value="Genomic_DNA"/>
</dbReference>
<evidence type="ECO:0000313" key="3">
    <source>
        <dbReference type="EMBL" id="KAD2804977.1"/>
    </source>
</evidence>
<dbReference type="Pfam" id="PF13962">
    <property type="entry name" value="PGG"/>
    <property type="match status" value="1"/>
</dbReference>
<comment type="caution">
    <text evidence="3">The sequence shown here is derived from an EMBL/GenBank/DDBJ whole genome shotgun (WGS) entry which is preliminary data.</text>
</comment>
<feature type="transmembrane region" description="Helical" evidence="1">
    <location>
        <begin position="524"/>
        <end position="549"/>
    </location>
</feature>
<feature type="transmembrane region" description="Helical" evidence="1">
    <location>
        <begin position="451"/>
        <end position="475"/>
    </location>
</feature>
<dbReference type="Proteomes" id="UP000326396">
    <property type="component" value="Linkage Group LG8"/>
</dbReference>
<evidence type="ECO:0000259" key="2">
    <source>
        <dbReference type="Pfam" id="PF13962"/>
    </source>
</evidence>
<dbReference type="SMART" id="SM00248">
    <property type="entry name" value="ANK"/>
    <property type="match status" value="4"/>
</dbReference>
<organism evidence="3 4">
    <name type="scientific">Mikania micrantha</name>
    <name type="common">bitter vine</name>
    <dbReference type="NCBI Taxonomy" id="192012"/>
    <lineage>
        <taxon>Eukaryota</taxon>
        <taxon>Viridiplantae</taxon>
        <taxon>Streptophyta</taxon>
        <taxon>Embryophyta</taxon>
        <taxon>Tracheophyta</taxon>
        <taxon>Spermatophyta</taxon>
        <taxon>Magnoliopsida</taxon>
        <taxon>eudicotyledons</taxon>
        <taxon>Gunneridae</taxon>
        <taxon>Pentapetalae</taxon>
        <taxon>asterids</taxon>
        <taxon>campanulids</taxon>
        <taxon>Asterales</taxon>
        <taxon>Asteraceae</taxon>
        <taxon>Asteroideae</taxon>
        <taxon>Heliantheae alliance</taxon>
        <taxon>Eupatorieae</taxon>
        <taxon>Mikania</taxon>
    </lineage>
</organism>
<feature type="domain" description="PGG" evidence="2">
    <location>
        <begin position="410"/>
        <end position="516"/>
    </location>
</feature>
<dbReference type="PANTHER" id="PTHR24177">
    <property type="entry name" value="CASKIN"/>
    <property type="match status" value="1"/>
</dbReference>
<feature type="transmembrane region" description="Helical" evidence="1">
    <location>
        <begin position="496"/>
        <end position="518"/>
    </location>
</feature>
<keyword evidence="4" id="KW-1185">Reference proteome</keyword>
<sequence length="576" mass="66062">MVVGLYEATIVGNWETGKIILDKRPDFLNIIGPWKQLSTPLHVATTADETKFTLNFMKNLVHMMKKEDLEIKNESSNTAFWLACYDGKMKMAMIMLEKNPKLPDIRGTSDLFPLSCSLTNGGHELVKFLYIYSQKMMGSHWRDQDKYVALMRCVRRDFFDIALQMLEDHPELAGKVLVLEVLARKPYAFNRLEKNLITRIMQSTCLFSAFRFPCMKAQLVYEEDTDDALKLLKIIWGHATKTMRNDEIEVMLTRPAFFFKEEKLSSFGILHAAAGMGNTRFIVELIRTYPDLMILRNENGHTIFHIGVMNRHQGIYNLLYEIGGNKNYICGFVDNLGNNMLHLVGKTSKEMAAKTYGASLLMQRELLWFKEVDKMMPTYSREAKNKDGLTPYELFAKENEDPVSKGLKWMKDCMVVATLIVTVAFAVAFTVPGGYNQEHGPPIFIHQPTFLVFVIADVVSLISSSTSLLVFLGVLTSRHDQRDFMYSLPRKLMMGLLTLFISIAALMVTFSASFFVLYHKGLKWVPVFIAIFATVPIVVFVVLQCPLILDMFRSMYDSHYLFEPKKRILYTTKPRL</sequence>
<evidence type="ECO:0000313" key="4">
    <source>
        <dbReference type="Proteomes" id="UP000326396"/>
    </source>
</evidence>
<keyword evidence="1" id="KW-0812">Transmembrane</keyword>
<dbReference type="OrthoDB" id="1921232at2759"/>
<dbReference type="AlphaFoldDB" id="A0A5N6LTU4"/>
<name>A0A5N6LTU4_9ASTR</name>
<proteinExistence type="predicted"/>